<organism evidence="1">
    <name type="scientific">viral metagenome</name>
    <dbReference type="NCBI Taxonomy" id="1070528"/>
    <lineage>
        <taxon>unclassified sequences</taxon>
        <taxon>metagenomes</taxon>
        <taxon>organismal metagenomes</taxon>
    </lineage>
</organism>
<reference evidence="1" key="1">
    <citation type="journal article" date="2020" name="Nature">
        <title>Giant virus diversity and host interactions through global metagenomics.</title>
        <authorList>
            <person name="Schulz F."/>
            <person name="Roux S."/>
            <person name="Paez-Espino D."/>
            <person name="Jungbluth S."/>
            <person name="Walsh D.A."/>
            <person name="Denef V.J."/>
            <person name="McMahon K.D."/>
            <person name="Konstantinidis K.T."/>
            <person name="Eloe-Fadrosh E.A."/>
            <person name="Kyrpides N.C."/>
            <person name="Woyke T."/>
        </authorList>
    </citation>
    <scope>NUCLEOTIDE SEQUENCE</scope>
    <source>
        <strain evidence="1">GVMAG-M-3300023174-102</strain>
    </source>
</reference>
<evidence type="ECO:0000313" key="1">
    <source>
        <dbReference type="EMBL" id="QHT09704.1"/>
    </source>
</evidence>
<dbReference type="EMBL" id="MN739514">
    <property type="protein sequence ID" value="QHT09704.1"/>
    <property type="molecule type" value="Genomic_DNA"/>
</dbReference>
<sequence length="464" mass="55142">MLVKTERFNNVLLTNISQLKLYRDQQIKIVGSYNIKDYGDLLTDIDIQLTINFNDPNILLQIKNILNNIDKNMFKFMFINCGIYNEFKLPWTIDNEGSCSYEPFQVKEWFNKFKTEKLVPDSIYTIIETKLFSTTISIKNLIDVQNILLPYAQIVWLASDLLQGYKEYRGIQYFFTELTRNGELAVMEYIYRYISETGKVEICAIDVALIDKTIELSNTDELYNYYLQHWYPIFKSYKWFIRKEYFNEYKQALKHIEKLNLLYNIIHNLINIDKYKILDKEEIEKVRSETIIIMKQLNIKYQGKKISDIEKMLYDMINQNMKSNVDYFIDKIKDDNMQKKIEFQYRYLISIYGNIPITQQTLTERSILGYKCPFLGFTETDYNFLTNLGHRILIDPKLLIDCVVKISEKYNLSVADCISQFFDHKNNLSLEKSSNNIILYDSNTTIGMYPNQELKALQIRILFG</sequence>
<proteinExistence type="predicted"/>
<dbReference type="AlphaFoldDB" id="A0A6C0D0T2"/>
<name>A0A6C0D0T2_9ZZZZ</name>
<protein>
    <submittedName>
        <fullName evidence="1">Uncharacterized protein</fullName>
    </submittedName>
</protein>
<accession>A0A6C0D0T2</accession>